<dbReference type="EMBL" id="JACHIK010000004">
    <property type="protein sequence ID" value="MBB5042374.1"/>
    <property type="molecule type" value="Genomic_DNA"/>
</dbReference>
<dbReference type="NCBIfam" id="TIGR01843">
    <property type="entry name" value="type_I_hlyD"/>
    <property type="match status" value="1"/>
</dbReference>
<evidence type="ECO:0000256" key="1">
    <source>
        <dbReference type="ARBA" id="ARBA00004377"/>
    </source>
</evidence>
<feature type="coiled-coil region" evidence="10">
    <location>
        <begin position="174"/>
        <end position="201"/>
    </location>
</feature>
<comment type="subcellular location">
    <subcellularLocation>
        <location evidence="1 9">Cell inner membrane</location>
        <topology evidence="1 9">Single-pass membrane protein</topology>
    </subcellularLocation>
</comment>
<sequence>MTSIESVKTVRRVTSIRGTLLAGASACVLFLGGFSAWAFSVPLSGAIIAQGTVITDGSVQVVRHERGGVLAALAIREGEAVRKGAVLATLTRAEDRASAEELKARVASLTVKQARLSAEQQGEEDFDVTPGDLPSVGGDVAPALFLQLVTDQEQEFDSRRRQLGDAVQVLAAQREGLAVQREGIKGELHALEEQRKSLGKDIALRREGVAKGLGRENVLRELERQADGVTGGIAKAEASIAALSHQIAETESRIAAERSAFLQKVGDELSRVRSERIEALEALSGKADAVARIEVRSPVDGVVNKLHVNTVGSAVEPFAPLFEIVANDQPLLIEAKVFPGDIDDVYPGQKAQTVLSAFNRRLYDPVDAKVTFVGADARQERADQPAYYTIRLSVDEAERARLPEILPGMPSEVYLVTHERTFADYIAEPFIQSFQRAFRQ</sequence>
<dbReference type="Proteomes" id="UP000535406">
    <property type="component" value="Unassembled WGS sequence"/>
</dbReference>
<keyword evidence="14" id="KW-1185">Reference proteome</keyword>
<evidence type="ECO:0000256" key="7">
    <source>
        <dbReference type="ARBA" id="ARBA00022989"/>
    </source>
</evidence>
<dbReference type="InterPro" id="IPR010129">
    <property type="entry name" value="T1SS_HlyD"/>
</dbReference>
<organism evidence="13 14">
    <name type="scientific">Shinella fusca</name>
    <dbReference type="NCBI Taxonomy" id="544480"/>
    <lineage>
        <taxon>Bacteria</taxon>
        <taxon>Pseudomonadati</taxon>
        <taxon>Pseudomonadota</taxon>
        <taxon>Alphaproteobacteria</taxon>
        <taxon>Hyphomicrobiales</taxon>
        <taxon>Rhizobiaceae</taxon>
        <taxon>Shinella</taxon>
    </lineage>
</organism>
<evidence type="ECO:0000256" key="2">
    <source>
        <dbReference type="ARBA" id="ARBA00009477"/>
    </source>
</evidence>
<dbReference type="GO" id="GO:0015031">
    <property type="term" value="P:protein transport"/>
    <property type="evidence" value="ECO:0007669"/>
    <property type="project" value="InterPro"/>
</dbReference>
<keyword evidence="7" id="KW-1133">Transmembrane helix</keyword>
<evidence type="ECO:0000259" key="11">
    <source>
        <dbReference type="Pfam" id="PF25994"/>
    </source>
</evidence>
<proteinExistence type="inferred from homology"/>
<evidence type="ECO:0000256" key="4">
    <source>
        <dbReference type="ARBA" id="ARBA00022475"/>
    </source>
</evidence>
<evidence type="ECO:0000256" key="3">
    <source>
        <dbReference type="ARBA" id="ARBA00022448"/>
    </source>
</evidence>
<comment type="similarity">
    <text evidence="2 9">Belongs to the membrane fusion protein (MFP) (TC 8.A.1) family.</text>
</comment>
<feature type="domain" description="AprE-like beta-barrel" evidence="12">
    <location>
        <begin position="331"/>
        <end position="417"/>
    </location>
</feature>
<evidence type="ECO:0000256" key="9">
    <source>
        <dbReference type="RuleBase" id="RU365093"/>
    </source>
</evidence>
<protein>
    <recommendedName>
        <fullName evidence="9">Membrane fusion protein (MFP) family protein</fullName>
    </recommendedName>
</protein>
<evidence type="ECO:0000313" key="13">
    <source>
        <dbReference type="EMBL" id="MBB5042374.1"/>
    </source>
</evidence>
<keyword evidence="5 9" id="KW-0997">Cell inner membrane</keyword>
<dbReference type="Pfam" id="PF25994">
    <property type="entry name" value="HH_AprE"/>
    <property type="match status" value="1"/>
</dbReference>
<keyword evidence="3 9" id="KW-0813">Transport</keyword>
<dbReference type="InterPro" id="IPR058982">
    <property type="entry name" value="Beta-barrel_AprE"/>
</dbReference>
<dbReference type="InterPro" id="IPR050739">
    <property type="entry name" value="MFP"/>
</dbReference>
<comment type="caution">
    <text evidence="13">The sequence shown here is derived from an EMBL/GenBank/DDBJ whole genome shotgun (WGS) entry which is preliminary data.</text>
</comment>
<keyword evidence="4 9" id="KW-1003">Cell membrane</keyword>
<dbReference type="Gene3D" id="2.40.30.170">
    <property type="match status" value="1"/>
</dbReference>
<evidence type="ECO:0000256" key="5">
    <source>
        <dbReference type="ARBA" id="ARBA00022519"/>
    </source>
</evidence>
<keyword evidence="8" id="KW-0472">Membrane</keyword>
<dbReference type="PRINTS" id="PR01490">
    <property type="entry name" value="RTXTOXIND"/>
</dbReference>
<name>A0A7W7YUF5_9HYPH</name>
<keyword evidence="6" id="KW-0812">Transmembrane</keyword>
<dbReference type="RefSeq" id="WP_184143157.1">
    <property type="nucleotide sequence ID" value="NZ_JACHIK010000004.1"/>
</dbReference>
<accession>A0A7W7YUF5</accession>
<gene>
    <name evidence="13" type="ORF">HNQ66_001770</name>
</gene>
<dbReference type="PANTHER" id="PTHR30386">
    <property type="entry name" value="MEMBRANE FUSION SUBUNIT OF EMRAB-TOLC MULTIDRUG EFFLUX PUMP"/>
    <property type="match status" value="1"/>
</dbReference>
<keyword evidence="10" id="KW-0175">Coiled coil</keyword>
<dbReference type="InterPro" id="IPR058781">
    <property type="entry name" value="HH_AprE-like"/>
</dbReference>
<reference evidence="13 14" key="1">
    <citation type="submission" date="2020-08" db="EMBL/GenBank/DDBJ databases">
        <title>Genomic Encyclopedia of Type Strains, Phase IV (KMG-IV): sequencing the most valuable type-strain genomes for metagenomic binning, comparative biology and taxonomic classification.</title>
        <authorList>
            <person name="Goeker M."/>
        </authorList>
    </citation>
    <scope>NUCLEOTIDE SEQUENCE [LARGE SCALE GENOMIC DNA]</scope>
    <source>
        <strain evidence="13 14">DSM 21319</strain>
    </source>
</reference>
<dbReference type="Pfam" id="PF26002">
    <property type="entry name" value="Beta-barrel_AprE"/>
    <property type="match status" value="1"/>
</dbReference>
<dbReference type="PANTHER" id="PTHR30386:SF17">
    <property type="entry name" value="ALKALINE PROTEASE SECRETION PROTEIN APRE"/>
    <property type="match status" value="1"/>
</dbReference>
<evidence type="ECO:0000259" key="12">
    <source>
        <dbReference type="Pfam" id="PF26002"/>
    </source>
</evidence>
<dbReference type="GO" id="GO:0005886">
    <property type="term" value="C:plasma membrane"/>
    <property type="evidence" value="ECO:0007669"/>
    <property type="project" value="UniProtKB-SubCell"/>
</dbReference>
<feature type="domain" description="AprE-like long alpha-helical hairpin" evidence="11">
    <location>
        <begin position="96"/>
        <end position="288"/>
    </location>
</feature>
<evidence type="ECO:0000256" key="8">
    <source>
        <dbReference type="ARBA" id="ARBA00023136"/>
    </source>
</evidence>
<evidence type="ECO:0000256" key="10">
    <source>
        <dbReference type="SAM" id="Coils"/>
    </source>
</evidence>
<evidence type="ECO:0000256" key="6">
    <source>
        <dbReference type="ARBA" id="ARBA00022692"/>
    </source>
</evidence>
<evidence type="ECO:0000313" key="14">
    <source>
        <dbReference type="Proteomes" id="UP000535406"/>
    </source>
</evidence>
<dbReference type="AlphaFoldDB" id="A0A7W7YUF5"/>